<dbReference type="KEGG" id="vg:40070745"/>
<name>A0A142F1P4_9CAUD</name>
<evidence type="ECO:0000313" key="1">
    <source>
        <dbReference type="EMBL" id="AMQ66701.1"/>
    </source>
</evidence>
<dbReference type="OrthoDB" id="40773at10239"/>
<proteinExistence type="predicted"/>
<protein>
    <submittedName>
        <fullName evidence="1">Uncharacterized protein</fullName>
    </submittedName>
</protein>
<dbReference type="Proteomes" id="UP000224134">
    <property type="component" value="Segment"/>
</dbReference>
<evidence type="ECO:0000313" key="2">
    <source>
        <dbReference type="Proteomes" id="UP000224134"/>
    </source>
</evidence>
<organism evidence="1 2">
    <name type="scientific">Bacillus phage Mgbh1</name>
    <dbReference type="NCBI Taxonomy" id="1796993"/>
    <lineage>
        <taxon>Viruses</taxon>
        <taxon>Duplodnaviria</taxon>
        <taxon>Heunggongvirae</taxon>
        <taxon>Uroviricota</taxon>
        <taxon>Caudoviricetes</taxon>
        <taxon>Magadivirus</taxon>
        <taxon>Magadivirus Mgbh1</taxon>
    </lineage>
</organism>
<dbReference type="EMBL" id="KU665491">
    <property type="protein sequence ID" value="AMQ66701.1"/>
    <property type="molecule type" value="Genomic_DNA"/>
</dbReference>
<keyword evidence="2" id="KW-1185">Reference proteome</keyword>
<dbReference type="GeneID" id="40070745"/>
<reference evidence="1 2" key="1">
    <citation type="submission" date="2016-02" db="EMBL/GenBank/DDBJ databases">
        <title>Isolation and characterization of bacteriophages from East Africa Rift Valley soda lakes.</title>
        <authorList>
            <person name="van Zyl L.J."/>
            <person name="Nemavhulani S."/>
            <person name="Cowan D.A."/>
            <person name="Trindade M.I."/>
        </authorList>
    </citation>
    <scope>NUCLEOTIDE SEQUENCE [LARGE SCALE GENOMIC DNA]</scope>
</reference>
<accession>A0A142F1P4</accession>
<sequence length="128" mass="14636">MTEKKIVELPELSREVADALSTYLDEYGEDVLLQRMYASHHKKFVRTEHQPLNTVSRETLAKAALIGYTVEDSPEEKVRAYYEESERTRGVMYSEPEYDYFSGVVDGIEETLDLLGVKIPGVNVEEAE</sequence>
<dbReference type="RefSeq" id="YP_009595187.1">
    <property type="nucleotide sequence ID" value="NC_041879.1"/>
</dbReference>